<dbReference type="InterPro" id="IPR050428">
    <property type="entry name" value="TCS_sensor_his_kinase"/>
</dbReference>
<protein>
    <recommendedName>
        <fullName evidence="2">histidine kinase</fullName>
        <ecNumber evidence="2">2.7.13.3</ecNumber>
    </recommendedName>
</protein>
<evidence type="ECO:0000256" key="6">
    <source>
        <dbReference type="SAM" id="MobiDB-lite"/>
    </source>
</evidence>
<keyword evidence="3" id="KW-0597">Phosphoprotein</keyword>
<evidence type="ECO:0000256" key="1">
    <source>
        <dbReference type="ARBA" id="ARBA00000085"/>
    </source>
</evidence>
<dbReference type="PANTHER" id="PTHR45436:SF5">
    <property type="entry name" value="SENSOR HISTIDINE KINASE TRCS"/>
    <property type="match status" value="1"/>
</dbReference>
<sequence length="550" mass="60215">MPRGRAVRRGAGGLPGPRRRPVARLRGDAPQRRPRRQRVHRVAAGGAQAHDDRARRLHRRPREARRGAQDRRHRAGAGHRLRSRTLRRPLPELQRMVTGGERVQAALPRMRAGLDSGQVDALTGFDFYNEMLDLIGISAKRLSASADDAVVAFEHVVSSDLFFVIESVARGHALALYALGDPGVRDRLAAQVNQYRQPPTAVFAHLTDDERARAARLVASRDWAALLAGDQAVLAGAPLDRAAWQRAAGAVLAELSALYLSHSWHTIDLAEERGRTALRWSVIAGAVLALVAALAVAAAYRSASGLIGRLKDLRRRTLDLSENELPALIGKIGSGAEVDPAVVRLDFGRDELGEVAQAFEKAQQVAISTAVAEAETKQGVRAVFLNIAHRSQVIVHRQLEELDQLERSEDDPDTVDRLFRVDHLATRIRRNAENLIILGGEQVGRGWREPVALRDVIRGAISETKHYKRATVLPVPGVRLEGAVVADVGHLLAELVDNGTSFSPPESRVEVRGVVVGRGIVVEIEDQGLGMTEDQLDRLNRMLREPRTSA</sequence>
<keyword evidence="4" id="KW-0808">Transferase</keyword>
<dbReference type="InterPro" id="IPR036890">
    <property type="entry name" value="HATPase_C_sf"/>
</dbReference>
<evidence type="ECO:0000256" key="7">
    <source>
        <dbReference type="SAM" id="Phobius"/>
    </source>
</evidence>
<comment type="caution">
    <text evidence="10">The sequence shown here is derived from an EMBL/GenBank/DDBJ whole genome shotgun (WGS) entry which is preliminary data.</text>
</comment>
<keyword evidence="11" id="KW-1185">Reference proteome</keyword>
<evidence type="ECO:0000256" key="2">
    <source>
        <dbReference type="ARBA" id="ARBA00012438"/>
    </source>
</evidence>
<evidence type="ECO:0000259" key="9">
    <source>
        <dbReference type="Pfam" id="PF08376"/>
    </source>
</evidence>
<gene>
    <name evidence="10" type="ORF">ACFQV2_25410</name>
</gene>
<evidence type="ECO:0000256" key="3">
    <source>
        <dbReference type="ARBA" id="ARBA00022553"/>
    </source>
</evidence>
<feature type="domain" description="Nitrate/nitrite sensing protein" evidence="9">
    <location>
        <begin position="62"/>
        <end position="257"/>
    </location>
</feature>
<evidence type="ECO:0000256" key="5">
    <source>
        <dbReference type="ARBA" id="ARBA00022777"/>
    </source>
</evidence>
<evidence type="ECO:0000313" key="11">
    <source>
        <dbReference type="Proteomes" id="UP001596512"/>
    </source>
</evidence>
<proteinExistence type="predicted"/>
<dbReference type="EMBL" id="JBHTEY010000004">
    <property type="protein sequence ID" value="MFC7616312.1"/>
    <property type="molecule type" value="Genomic_DNA"/>
</dbReference>
<dbReference type="InterPro" id="IPR003594">
    <property type="entry name" value="HATPase_dom"/>
</dbReference>
<keyword evidence="7" id="KW-1133">Transmembrane helix</keyword>
<dbReference type="Pfam" id="PF08376">
    <property type="entry name" value="NIT"/>
    <property type="match status" value="1"/>
</dbReference>
<feature type="region of interest" description="Disordered" evidence="6">
    <location>
        <begin position="1"/>
        <end position="83"/>
    </location>
</feature>
<dbReference type="Gene3D" id="3.30.565.10">
    <property type="entry name" value="Histidine kinase-like ATPase, C-terminal domain"/>
    <property type="match status" value="1"/>
</dbReference>
<dbReference type="InterPro" id="IPR013587">
    <property type="entry name" value="Nitrate/nitrite_sensing"/>
</dbReference>
<name>A0ABW2TR83_9PSEU</name>
<feature type="transmembrane region" description="Helical" evidence="7">
    <location>
        <begin position="280"/>
        <end position="300"/>
    </location>
</feature>
<feature type="compositionally biased region" description="Basic residues" evidence="6">
    <location>
        <begin position="32"/>
        <end position="41"/>
    </location>
</feature>
<evidence type="ECO:0000313" key="10">
    <source>
        <dbReference type="EMBL" id="MFC7616312.1"/>
    </source>
</evidence>
<feature type="compositionally biased region" description="Basic residues" evidence="6">
    <location>
        <begin position="71"/>
        <end position="83"/>
    </location>
</feature>
<dbReference type="PANTHER" id="PTHR45436">
    <property type="entry name" value="SENSOR HISTIDINE KINASE YKOH"/>
    <property type="match status" value="1"/>
</dbReference>
<feature type="domain" description="Histidine kinase/HSP90-like ATPase" evidence="8">
    <location>
        <begin position="487"/>
        <end position="540"/>
    </location>
</feature>
<dbReference type="Proteomes" id="UP001596512">
    <property type="component" value="Unassembled WGS sequence"/>
</dbReference>
<organism evidence="10 11">
    <name type="scientific">Actinokineospora soli</name>
    <dbReference type="NCBI Taxonomy" id="1048753"/>
    <lineage>
        <taxon>Bacteria</taxon>
        <taxon>Bacillati</taxon>
        <taxon>Actinomycetota</taxon>
        <taxon>Actinomycetes</taxon>
        <taxon>Pseudonocardiales</taxon>
        <taxon>Pseudonocardiaceae</taxon>
        <taxon>Actinokineospora</taxon>
    </lineage>
</organism>
<comment type="catalytic activity">
    <reaction evidence="1">
        <text>ATP + protein L-histidine = ADP + protein N-phospho-L-histidine.</text>
        <dbReference type="EC" id="2.7.13.3"/>
    </reaction>
</comment>
<dbReference type="EC" id="2.7.13.3" evidence="2"/>
<keyword evidence="5" id="KW-0418">Kinase</keyword>
<accession>A0ABW2TR83</accession>
<dbReference type="Pfam" id="PF02518">
    <property type="entry name" value="HATPase_c"/>
    <property type="match status" value="1"/>
</dbReference>
<reference evidence="11" key="1">
    <citation type="journal article" date="2019" name="Int. J. Syst. Evol. Microbiol.">
        <title>The Global Catalogue of Microorganisms (GCM) 10K type strain sequencing project: providing services to taxonomists for standard genome sequencing and annotation.</title>
        <authorList>
            <consortium name="The Broad Institute Genomics Platform"/>
            <consortium name="The Broad Institute Genome Sequencing Center for Infectious Disease"/>
            <person name="Wu L."/>
            <person name="Ma J."/>
        </authorList>
    </citation>
    <scope>NUCLEOTIDE SEQUENCE [LARGE SCALE GENOMIC DNA]</scope>
    <source>
        <strain evidence="11">JCM 17695</strain>
    </source>
</reference>
<dbReference type="SUPFAM" id="SSF55874">
    <property type="entry name" value="ATPase domain of HSP90 chaperone/DNA topoisomerase II/histidine kinase"/>
    <property type="match status" value="1"/>
</dbReference>
<keyword evidence="7" id="KW-0472">Membrane</keyword>
<evidence type="ECO:0000256" key="4">
    <source>
        <dbReference type="ARBA" id="ARBA00022679"/>
    </source>
</evidence>
<evidence type="ECO:0000259" key="8">
    <source>
        <dbReference type="Pfam" id="PF02518"/>
    </source>
</evidence>
<keyword evidence="7" id="KW-0812">Transmembrane</keyword>